<dbReference type="PROSITE" id="PS50102">
    <property type="entry name" value="RRM"/>
    <property type="match status" value="2"/>
</dbReference>
<comment type="caution">
    <text evidence="5">The sequence shown here is derived from an EMBL/GenBank/DDBJ whole genome shotgun (WGS) entry which is preliminary data.</text>
</comment>
<dbReference type="GO" id="GO:1990904">
    <property type="term" value="C:ribonucleoprotein complex"/>
    <property type="evidence" value="ECO:0007669"/>
    <property type="project" value="UniProtKB-KW"/>
</dbReference>
<dbReference type="SUPFAM" id="SSF54928">
    <property type="entry name" value="RNA-binding domain, RBD"/>
    <property type="match status" value="2"/>
</dbReference>
<keyword evidence="1" id="KW-0677">Repeat</keyword>
<dbReference type="InterPro" id="IPR000504">
    <property type="entry name" value="RRM_dom"/>
</dbReference>
<dbReference type="EMBL" id="BGPR01000340">
    <property type="protein sequence ID" value="GBM14247.1"/>
    <property type="molecule type" value="Genomic_DNA"/>
</dbReference>
<organism evidence="5 6">
    <name type="scientific">Araneus ventricosus</name>
    <name type="common">Orbweaver spider</name>
    <name type="synonym">Epeira ventricosa</name>
    <dbReference type="NCBI Taxonomy" id="182803"/>
    <lineage>
        <taxon>Eukaryota</taxon>
        <taxon>Metazoa</taxon>
        <taxon>Ecdysozoa</taxon>
        <taxon>Arthropoda</taxon>
        <taxon>Chelicerata</taxon>
        <taxon>Arachnida</taxon>
        <taxon>Araneae</taxon>
        <taxon>Araneomorphae</taxon>
        <taxon>Entelegynae</taxon>
        <taxon>Araneoidea</taxon>
        <taxon>Araneidae</taxon>
        <taxon>Araneus</taxon>
    </lineage>
</organism>
<dbReference type="Gene3D" id="3.30.70.330">
    <property type="match status" value="2"/>
</dbReference>
<dbReference type="GO" id="GO:0006417">
    <property type="term" value="P:regulation of translation"/>
    <property type="evidence" value="ECO:0007669"/>
    <property type="project" value="TreeGrafter"/>
</dbReference>
<evidence type="ECO:0000256" key="1">
    <source>
        <dbReference type="ARBA" id="ARBA00022737"/>
    </source>
</evidence>
<dbReference type="FunFam" id="3.30.70.330:FF:000040">
    <property type="entry name" value="Heterogeneous nuclear ribonucleoprotein A2/B1"/>
    <property type="match status" value="1"/>
</dbReference>
<dbReference type="OrthoDB" id="1875751at2759"/>
<dbReference type="InterPro" id="IPR012677">
    <property type="entry name" value="Nucleotide-bd_a/b_plait_sf"/>
</dbReference>
<feature type="domain" description="RRM" evidence="4">
    <location>
        <begin position="98"/>
        <end position="175"/>
    </location>
</feature>
<dbReference type="GO" id="GO:0003729">
    <property type="term" value="F:mRNA binding"/>
    <property type="evidence" value="ECO:0007669"/>
    <property type="project" value="TreeGrafter"/>
</dbReference>
<dbReference type="Pfam" id="PF00076">
    <property type="entry name" value="RRM_1"/>
    <property type="match status" value="2"/>
</dbReference>
<evidence type="ECO:0000313" key="6">
    <source>
        <dbReference type="Proteomes" id="UP000499080"/>
    </source>
</evidence>
<dbReference type="InterPro" id="IPR035979">
    <property type="entry name" value="RBD_domain_sf"/>
</dbReference>
<reference evidence="5 6" key="1">
    <citation type="journal article" date="2019" name="Sci. Rep.">
        <title>Orb-weaving spider Araneus ventricosus genome elucidates the spidroin gene catalogue.</title>
        <authorList>
            <person name="Kono N."/>
            <person name="Nakamura H."/>
            <person name="Ohtoshi R."/>
            <person name="Moran D.A.P."/>
            <person name="Shinohara A."/>
            <person name="Yoshida Y."/>
            <person name="Fujiwara M."/>
            <person name="Mori M."/>
            <person name="Tomita M."/>
            <person name="Arakawa K."/>
        </authorList>
    </citation>
    <scope>NUCLEOTIDE SEQUENCE [LARGE SCALE GENOMIC DNA]</scope>
</reference>
<evidence type="ECO:0000313" key="5">
    <source>
        <dbReference type="EMBL" id="GBM14247.1"/>
    </source>
</evidence>
<dbReference type="SMART" id="SM00360">
    <property type="entry name" value="RRM"/>
    <property type="match status" value="2"/>
</dbReference>
<gene>
    <name evidence="5" type="primary">HNRNPA2B1</name>
    <name evidence="5" type="ORF">AVEN_167328_1</name>
</gene>
<dbReference type="GO" id="GO:0098687">
    <property type="term" value="C:chromosomal region"/>
    <property type="evidence" value="ECO:0007669"/>
    <property type="project" value="UniProtKB-ARBA"/>
</dbReference>
<dbReference type="PANTHER" id="PTHR48032:SF6">
    <property type="entry name" value="RNA-BINDING (RRM_RBD_RNP MOTIFS) FAMILY PROTEIN"/>
    <property type="match status" value="1"/>
</dbReference>
<dbReference type="AlphaFoldDB" id="A0A4Y2DDQ1"/>
<keyword evidence="5" id="KW-0687">Ribonucleoprotein</keyword>
<evidence type="ECO:0000256" key="3">
    <source>
        <dbReference type="PROSITE-ProRule" id="PRU00176"/>
    </source>
</evidence>
<proteinExistence type="predicted"/>
<accession>A0A4Y2DDQ1</accession>
<name>A0A4Y2DDQ1_ARAVE</name>
<protein>
    <submittedName>
        <fullName evidence="5">Heterogeneous nuclear ribonucleoproteins A2/B1</fullName>
    </submittedName>
</protein>
<dbReference type="Proteomes" id="UP000499080">
    <property type="component" value="Unassembled WGS sequence"/>
</dbReference>
<feature type="domain" description="RRM" evidence="4">
    <location>
        <begin position="7"/>
        <end position="90"/>
    </location>
</feature>
<dbReference type="PANTHER" id="PTHR48032">
    <property type="entry name" value="RNA-BINDING PROTEIN MUSASHI HOMOLOG RBP6"/>
    <property type="match status" value="1"/>
</dbReference>
<keyword evidence="2 3" id="KW-0694">RNA-binding</keyword>
<evidence type="ECO:0000259" key="4">
    <source>
        <dbReference type="PROSITE" id="PS50102"/>
    </source>
</evidence>
<keyword evidence="6" id="KW-1185">Reference proteome</keyword>
<evidence type="ECO:0000256" key="2">
    <source>
        <dbReference type="ARBA" id="ARBA00022884"/>
    </source>
</evidence>
<sequence>MIQVRYRKLFVGGINSDVTENDLKAYFEKFGVLTGCTIHRNRDTGRSRGFGFVTFKDPSSVDAAQSSRPHAIGNCEVTTKRAVPREYFELFDGLLTVNKIFVGGLRQDIQESDLQEYFGSFGRVKKIDIMVDRNTNTLRGFAFVEFDDYDPVDKVVLLGNHFIRGHDVTVKKAKSRLEMELIRQQNGLDSKAIPPLLRRRSIPFQQPRAANSAFRAFARASLDSFDCPFHFDSRRRGRFF</sequence>